<protein>
    <recommendedName>
        <fullName evidence="6">Chemokine interleukin-8-like domain-containing protein</fullName>
    </recommendedName>
</protein>
<keyword evidence="4" id="KW-0964">Secreted</keyword>
<reference evidence="7" key="2">
    <citation type="submission" date="2025-08" db="UniProtKB">
        <authorList>
            <consortium name="Ensembl"/>
        </authorList>
    </citation>
    <scope>IDENTIFICATION</scope>
</reference>
<evidence type="ECO:0000256" key="2">
    <source>
        <dbReference type="ARBA" id="ARBA00010665"/>
    </source>
</evidence>
<evidence type="ECO:0000256" key="4">
    <source>
        <dbReference type="ARBA" id="ARBA00022525"/>
    </source>
</evidence>
<organism evidence="7 8">
    <name type="scientific">Oreochromis niloticus</name>
    <name type="common">Nile tilapia</name>
    <name type="synonym">Tilapia nilotica</name>
    <dbReference type="NCBI Taxonomy" id="8128"/>
    <lineage>
        <taxon>Eukaryota</taxon>
        <taxon>Metazoa</taxon>
        <taxon>Chordata</taxon>
        <taxon>Craniata</taxon>
        <taxon>Vertebrata</taxon>
        <taxon>Euteleostomi</taxon>
        <taxon>Actinopterygii</taxon>
        <taxon>Neopterygii</taxon>
        <taxon>Teleostei</taxon>
        <taxon>Neoteleostei</taxon>
        <taxon>Acanthomorphata</taxon>
        <taxon>Ovalentaria</taxon>
        <taxon>Cichlomorphae</taxon>
        <taxon>Cichliformes</taxon>
        <taxon>Cichlidae</taxon>
        <taxon>African cichlids</taxon>
        <taxon>Pseudocrenilabrinae</taxon>
        <taxon>Oreochromini</taxon>
        <taxon>Oreochromis</taxon>
    </lineage>
</organism>
<accession>A0A669CUU0</accession>
<gene>
    <name evidence="7" type="primary">LOC109194344</name>
</gene>
<dbReference type="InterPro" id="IPR036048">
    <property type="entry name" value="Interleukin_8-like_sf"/>
</dbReference>
<dbReference type="GO" id="GO:0005615">
    <property type="term" value="C:extracellular space"/>
    <property type="evidence" value="ECO:0007669"/>
    <property type="project" value="UniProtKB-KW"/>
</dbReference>
<evidence type="ECO:0000256" key="1">
    <source>
        <dbReference type="ARBA" id="ARBA00004613"/>
    </source>
</evidence>
<dbReference type="InterPro" id="IPR001811">
    <property type="entry name" value="Chemokine_IL8-like_dom"/>
</dbReference>
<dbReference type="InterPro" id="IPR033899">
    <property type="entry name" value="CXC_Chemokine_domain"/>
</dbReference>
<name>A0A669CUU0_ORENI</name>
<dbReference type="GO" id="GO:0006952">
    <property type="term" value="P:defense response"/>
    <property type="evidence" value="ECO:0007669"/>
    <property type="project" value="InterPro"/>
</dbReference>
<dbReference type="PROSITE" id="PS51257">
    <property type="entry name" value="PROKAR_LIPOPROTEIN"/>
    <property type="match status" value="1"/>
</dbReference>
<comment type="similarity">
    <text evidence="2">Belongs to the intercrine alpha (chemokine CxC) family.</text>
</comment>
<dbReference type="Proteomes" id="UP000005207">
    <property type="component" value="Linkage group LG3"/>
</dbReference>
<evidence type="ECO:0000313" key="7">
    <source>
        <dbReference type="Ensembl" id="ENSONIP00000050498.1"/>
    </source>
</evidence>
<evidence type="ECO:0000256" key="3">
    <source>
        <dbReference type="ARBA" id="ARBA00022514"/>
    </source>
</evidence>
<reference evidence="7" key="3">
    <citation type="submission" date="2025-09" db="UniProtKB">
        <authorList>
            <consortium name="Ensembl"/>
        </authorList>
    </citation>
    <scope>IDENTIFICATION</scope>
</reference>
<dbReference type="CDD" id="cd00273">
    <property type="entry name" value="Chemokine_CXC"/>
    <property type="match status" value="1"/>
</dbReference>
<dbReference type="GO" id="GO:0006955">
    <property type="term" value="P:immune response"/>
    <property type="evidence" value="ECO:0007669"/>
    <property type="project" value="InterPro"/>
</dbReference>
<dbReference type="PRINTS" id="PR00437">
    <property type="entry name" value="SMALLCYTKCXC"/>
</dbReference>
<dbReference type="Gene3D" id="2.40.50.40">
    <property type="match status" value="1"/>
</dbReference>
<proteinExistence type="inferred from homology"/>
<reference evidence="8" key="1">
    <citation type="submission" date="2012-01" db="EMBL/GenBank/DDBJ databases">
        <title>The Genome Sequence of Oreochromis niloticus (Nile Tilapia).</title>
        <authorList>
            <consortium name="Broad Institute Genome Assembly Team"/>
            <consortium name="Broad Institute Sequencing Platform"/>
            <person name="Di Palma F."/>
            <person name="Johnson J."/>
            <person name="Lander E.S."/>
            <person name="Lindblad-Toh K."/>
        </authorList>
    </citation>
    <scope>NUCLEOTIDE SEQUENCE [LARGE SCALE GENOMIC DNA]</scope>
</reference>
<feature type="domain" description="Chemokine interleukin-8-like" evidence="6">
    <location>
        <begin position="29"/>
        <end position="85"/>
    </location>
</feature>
<dbReference type="GO" id="GO:0008009">
    <property type="term" value="F:chemokine activity"/>
    <property type="evidence" value="ECO:0007669"/>
    <property type="project" value="InterPro"/>
</dbReference>
<feature type="signal peptide" evidence="5">
    <location>
        <begin position="1"/>
        <end position="21"/>
    </location>
</feature>
<dbReference type="SUPFAM" id="SSF54117">
    <property type="entry name" value="Interleukin 8-like chemokines"/>
    <property type="match status" value="1"/>
</dbReference>
<evidence type="ECO:0000256" key="5">
    <source>
        <dbReference type="SAM" id="SignalP"/>
    </source>
</evidence>
<dbReference type="InterPro" id="IPR001089">
    <property type="entry name" value="Chemokine_CXC"/>
</dbReference>
<sequence>MKTSAAIQCIVLLACMFNINYHFLCFPGPPRCRCVKTSKSVRIALITQLKVDEPHPHCDRREVIVTLKDGHERCLDPESKFTRYLESEEKYDRQLRNSHSISHSARIITIHFACLALLQHVWIKKKEQHSSRL</sequence>
<keyword evidence="3" id="KW-0202">Cytokine</keyword>
<dbReference type="PRINTS" id="PR00436">
    <property type="entry name" value="INTERLEUKIN8"/>
</dbReference>
<keyword evidence="8" id="KW-1185">Reference proteome</keyword>
<dbReference type="AlphaFoldDB" id="A0A669CUU0"/>
<dbReference type="InParanoid" id="A0A669CUU0"/>
<feature type="chain" id="PRO_5025594463" description="Chemokine interleukin-8-like domain-containing protein" evidence="5">
    <location>
        <begin position="22"/>
        <end position="133"/>
    </location>
</feature>
<evidence type="ECO:0000313" key="8">
    <source>
        <dbReference type="Proteomes" id="UP000005207"/>
    </source>
</evidence>
<dbReference type="PANTHER" id="PTHR12015">
    <property type="entry name" value="SMALL INDUCIBLE CYTOKINE A"/>
    <property type="match status" value="1"/>
</dbReference>
<dbReference type="SMART" id="SM00199">
    <property type="entry name" value="SCY"/>
    <property type="match status" value="1"/>
</dbReference>
<dbReference type="Ensembl" id="ENSONIT00000054048.1">
    <property type="protein sequence ID" value="ENSONIP00000050498.1"/>
    <property type="gene ID" value="ENSONIG00000043035.1"/>
</dbReference>
<dbReference type="InterPro" id="IPR039809">
    <property type="entry name" value="Chemokine_b/g/d"/>
</dbReference>
<comment type="subcellular location">
    <subcellularLocation>
        <location evidence="1">Secreted</location>
    </subcellularLocation>
</comment>
<dbReference type="FunCoup" id="A0A669CUU0">
    <property type="interactions" value="840"/>
</dbReference>
<dbReference type="GeneTree" id="ENSGT01030000234847"/>
<evidence type="ECO:0000259" key="6">
    <source>
        <dbReference type="SMART" id="SM00199"/>
    </source>
</evidence>
<keyword evidence="5" id="KW-0732">Signal</keyword>
<dbReference type="Pfam" id="PF00048">
    <property type="entry name" value="IL8"/>
    <property type="match status" value="1"/>
</dbReference>